<evidence type="ECO:0000313" key="3">
    <source>
        <dbReference type="Proteomes" id="UP000006772"/>
    </source>
</evidence>
<comment type="caution">
    <text evidence="2">The sequence shown here is derived from an EMBL/GenBank/DDBJ whole genome shotgun (WGS) entry which is preliminary data.</text>
</comment>
<organism evidence="2 3">
    <name type="scientific">Herbaspirillum frisingense GSF30</name>
    <dbReference type="NCBI Taxonomy" id="864073"/>
    <lineage>
        <taxon>Bacteria</taxon>
        <taxon>Pseudomonadati</taxon>
        <taxon>Pseudomonadota</taxon>
        <taxon>Betaproteobacteria</taxon>
        <taxon>Burkholderiales</taxon>
        <taxon>Oxalobacteraceae</taxon>
        <taxon>Herbaspirillum</taxon>
    </lineage>
</organism>
<name>A0AAI9IGH3_9BURK</name>
<gene>
    <name evidence="2" type="ORF">HFRIS_004948</name>
</gene>
<evidence type="ECO:0000313" key="2">
    <source>
        <dbReference type="EMBL" id="EOA05778.1"/>
    </source>
</evidence>
<feature type="transmembrane region" description="Helical" evidence="1">
    <location>
        <begin position="63"/>
        <end position="87"/>
    </location>
</feature>
<dbReference type="EMBL" id="AEEC02000005">
    <property type="protein sequence ID" value="EOA05778.1"/>
    <property type="molecule type" value="Genomic_DNA"/>
</dbReference>
<keyword evidence="1" id="KW-0812">Transmembrane</keyword>
<protein>
    <submittedName>
        <fullName evidence="2">Uncharacterized protein</fullName>
    </submittedName>
</protein>
<reference evidence="2 3" key="1">
    <citation type="journal article" date="2013" name="Front. Microbiol.">
        <title>The genome of the endophytic bacterium H. frisingense GSF30(T) identifies diverse strategies in the Herbaspirillum genus to interact with plants.</title>
        <authorList>
            <person name="Straub D."/>
            <person name="Rothballer M."/>
            <person name="Hartmann A."/>
            <person name="Ludewig U."/>
        </authorList>
    </citation>
    <scope>NUCLEOTIDE SEQUENCE [LARGE SCALE GENOMIC DNA]</scope>
    <source>
        <strain evidence="2 3">GSF30</strain>
    </source>
</reference>
<keyword evidence="1" id="KW-1133">Transmembrane helix</keyword>
<keyword evidence="1" id="KW-0472">Membrane</keyword>
<dbReference type="Proteomes" id="UP000006772">
    <property type="component" value="Unassembled WGS sequence"/>
</dbReference>
<dbReference type="AlphaFoldDB" id="A0AAI9IGH3"/>
<dbReference type="RefSeq" id="WP_006462144.1">
    <property type="nucleotide sequence ID" value="NZ_AEEC02000005.1"/>
</dbReference>
<sequence length="89" mass="9318">MDDVTYSAVWPNGANAPLVPQQYNPQASDWTDVLMYGLSHAASNAAWNLSNSVGNPPQYGPSIGVTVGTSGNLMPLLILGALAYVLLAK</sequence>
<evidence type="ECO:0000256" key="1">
    <source>
        <dbReference type="SAM" id="Phobius"/>
    </source>
</evidence>
<proteinExistence type="predicted"/>
<accession>A0AAI9IGH3</accession>